<feature type="chain" id="PRO_5011451569" evidence="1">
    <location>
        <begin position="30"/>
        <end position="345"/>
    </location>
</feature>
<accession>A0A1H7VRD9</accession>
<gene>
    <name evidence="3" type="ORF">SAMN04488505_103406</name>
</gene>
<organism evidence="3 4">
    <name type="scientific">Chitinophaga rupis</name>
    <dbReference type="NCBI Taxonomy" id="573321"/>
    <lineage>
        <taxon>Bacteria</taxon>
        <taxon>Pseudomonadati</taxon>
        <taxon>Bacteroidota</taxon>
        <taxon>Chitinophagia</taxon>
        <taxon>Chitinophagales</taxon>
        <taxon>Chitinophagaceae</taxon>
        <taxon>Chitinophaga</taxon>
    </lineage>
</organism>
<dbReference type="Gene3D" id="3.20.20.150">
    <property type="entry name" value="Divalent-metal-dependent TIM barrel enzymes"/>
    <property type="match status" value="1"/>
</dbReference>
<dbReference type="Pfam" id="PF01261">
    <property type="entry name" value="AP_endonuc_2"/>
    <property type="match status" value="1"/>
</dbReference>
<dbReference type="GO" id="GO:0016853">
    <property type="term" value="F:isomerase activity"/>
    <property type="evidence" value="ECO:0007669"/>
    <property type="project" value="UniProtKB-KW"/>
</dbReference>
<dbReference type="PROSITE" id="PS51257">
    <property type="entry name" value="PROKAR_LIPOPROTEIN"/>
    <property type="match status" value="1"/>
</dbReference>
<dbReference type="OrthoDB" id="1114629at2"/>
<keyword evidence="4" id="KW-1185">Reference proteome</keyword>
<dbReference type="STRING" id="573321.SAMN04488505_103406"/>
<protein>
    <submittedName>
        <fullName evidence="3">Xylose isomerase-like TIM barrel</fullName>
    </submittedName>
</protein>
<dbReference type="RefSeq" id="WP_089913139.1">
    <property type="nucleotide sequence ID" value="NZ_FOBB01000003.1"/>
</dbReference>
<name>A0A1H7VRD9_9BACT</name>
<dbReference type="PROSITE" id="PS51318">
    <property type="entry name" value="TAT"/>
    <property type="match status" value="1"/>
</dbReference>
<reference evidence="3 4" key="1">
    <citation type="submission" date="2016-10" db="EMBL/GenBank/DDBJ databases">
        <authorList>
            <person name="de Groot N.N."/>
        </authorList>
    </citation>
    <scope>NUCLEOTIDE SEQUENCE [LARGE SCALE GENOMIC DNA]</scope>
    <source>
        <strain evidence="3 4">DSM 21039</strain>
    </source>
</reference>
<dbReference type="InterPro" id="IPR050312">
    <property type="entry name" value="IolE/XylAMocC-like"/>
</dbReference>
<proteinExistence type="predicted"/>
<dbReference type="InterPro" id="IPR006311">
    <property type="entry name" value="TAT_signal"/>
</dbReference>
<keyword evidence="3" id="KW-0413">Isomerase</keyword>
<dbReference type="Proteomes" id="UP000198984">
    <property type="component" value="Unassembled WGS sequence"/>
</dbReference>
<evidence type="ECO:0000256" key="1">
    <source>
        <dbReference type="SAM" id="SignalP"/>
    </source>
</evidence>
<dbReference type="SUPFAM" id="SSF51658">
    <property type="entry name" value="Xylose isomerase-like"/>
    <property type="match status" value="1"/>
</dbReference>
<evidence type="ECO:0000313" key="3">
    <source>
        <dbReference type="EMBL" id="SEM11449.1"/>
    </source>
</evidence>
<dbReference type="EMBL" id="FOBB01000003">
    <property type="protein sequence ID" value="SEM11449.1"/>
    <property type="molecule type" value="Genomic_DNA"/>
</dbReference>
<dbReference type="InterPro" id="IPR013022">
    <property type="entry name" value="Xyl_isomerase-like_TIM-brl"/>
</dbReference>
<feature type="domain" description="Xylose isomerase-like TIM barrel" evidence="2">
    <location>
        <begin position="92"/>
        <end position="339"/>
    </location>
</feature>
<dbReference type="PANTHER" id="PTHR12110">
    <property type="entry name" value="HYDROXYPYRUVATE ISOMERASE"/>
    <property type="match status" value="1"/>
</dbReference>
<sequence>MTTSRNRREFLRQLSITTMGMGLLPAVLAACNNGQSTKDAGADSSAATDSTAGKTASKPLFFKISLAEWSFHQALFAGKMNHLDFPTKAKNDFGIEAVEYVNQFFKDKAKDKAYLTDLKKRCDDNGVRSVLIMCDGEGEMGDLDKKKRMQAVENHYKWVEAAQFLGCHAIRVNAAGEGKPEEVSKAVIESLGKLSAFGKDHNINVIVENHGGTSSNGKWLANVMKTVNMPNCGTLPDFGNFCLNRTKPESNTPEGWAKTKCLEEYDRYEGVQELIPYAKGVSAKTYDFDANGNCVETDYSRMLKIVKDANYTGHIGIEYEGQKLSEEEGIRKTLALLQKAGGALS</sequence>
<feature type="signal peptide" evidence="1">
    <location>
        <begin position="1"/>
        <end position="29"/>
    </location>
</feature>
<dbReference type="PANTHER" id="PTHR12110:SF53">
    <property type="entry name" value="BLR5974 PROTEIN"/>
    <property type="match status" value="1"/>
</dbReference>
<evidence type="ECO:0000259" key="2">
    <source>
        <dbReference type="Pfam" id="PF01261"/>
    </source>
</evidence>
<dbReference type="InterPro" id="IPR036237">
    <property type="entry name" value="Xyl_isomerase-like_sf"/>
</dbReference>
<dbReference type="AlphaFoldDB" id="A0A1H7VRD9"/>
<evidence type="ECO:0000313" key="4">
    <source>
        <dbReference type="Proteomes" id="UP000198984"/>
    </source>
</evidence>
<keyword evidence="1" id="KW-0732">Signal</keyword>